<proteinExistence type="predicted"/>
<name>A0A1C3E7D2_9PLAN</name>
<evidence type="ECO:0000313" key="2">
    <source>
        <dbReference type="Proteomes" id="UP000094828"/>
    </source>
</evidence>
<gene>
    <name evidence="1" type="ORF">A6X21_09955</name>
</gene>
<protein>
    <submittedName>
        <fullName evidence="1">Uncharacterized protein</fullName>
    </submittedName>
</protein>
<dbReference type="EMBL" id="LYDR01000144">
    <property type="protein sequence ID" value="ODA29124.1"/>
    <property type="molecule type" value="Genomic_DNA"/>
</dbReference>
<keyword evidence="2" id="KW-1185">Reference proteome</keyword>
<sequence>MVWLVNSTEGERSAGIAGGAVPGGVPVSGDLLPPGQQLGAAGQRKSEFWVMLLACKELQPVMQGSDNFAGRTVFSYGRTL</sequence>
<comment type="caution">
    <text evidence="1">The sequence shown here is derived from an EMBL/GenBank/DDBJ whole genome shotgun (WGS) entry which is preliminary data.</text>
</comment>
<dbReference type="Proteomes" id="UP000094828">
    <property type="component" value="Unassembled WGS sequence"/>
</dbReference>
<dbReference type="AlphaFoldDB" id="A0A1C3E7D2"/>
<dbReference type="STRING" id="1841610.A6X21_09955"/>
<evidence type="ECO:0000313" key="1">
    <source>
        <dbReference type="EMBL" id="ODA29124.1"/>
    </source>
</evidence>
<accession>A0A1C3E7D2</accession>
<organism evidence="1 2">
    <name type="scientific">Planctopirus hydrillae</name>
    <dbReference type="NCBI Taxonomy" id="1841610"/>
    <lineage>
        <taxon>Bacteria</taxon>
        <taxon>Pseudomonadati</taxon>
        <taxon>Planctomycetota</taxon>
        <taxon>Planctomycetia</taxon>
        <taxon>Planctomycetales</taxon>
        <taxon>Planctomycetaceae</taxon>
        <taxon>Planctopirus</taxon>
    </lineage>
</organism>
<reference evidence="1 2" key="1">
    <citation type="submission" date="2016-05" db="EMBL/GenBank/DDBJ databases">
        <title>Genomic and physiological characterization of Planctopirus sp. isolated from fresh water lake.</title>
        <authorList>
            <person name="Subhash Y."/>
            <person name="Ramana C."/>
        </authorList>
    </citation>
    <scope>NUCLEOTIDE SEQUENCE [LARGE SCALE GENOMIC DNA]</scope>
    <source>
        <strain evidence="1 2">JC280</strain>
    </source>
</reference>